<protein>
    <submittedName>
        <fullName evidence="1">Uncharacterized protein</fullName>
    </submittedName>
</protein>
<accession>A0A518HVC6</accession>
<dbReference type="EMBL" id="CP037423">
    <property type="protein sequence ID" value="QDV44811.1"/>
    <property type="molecule type" value="Genomic_DNA"/>
</dbReference>
<proteinExistence type="predicted"/>
<keyword evidence="2" id="KW-1185">Reference proteome</keyword>
<organism evidence="1 2">
    <name type="scientific">Stieleria neptunia</name>
    <dbReference type="NCBI Taxonomy" id="2527979"/>
    <lineage>
        <taxon>Bacteria</taxon>
        <taxon>Pseudomonadati</taxon>
        <taxon>Planctomycetota</taxon>
        <taxon>Planctomycetia</taxon>
        <taxon>Pirellulales</taxon>
        <taxon>Pirellulaceae</taxon>
        <taxon>Stieleria</taxon>
    </lineage>
</organism>
<evidence type="ECO:0000313" key="2">
    <source>
        <dbReference type="Proteomes" id="UP000319004"/>
    </source>
</evidence>
<dbReference type="AlphaFoldDB" id="A0A518HVC6"/>
<dbReference type="KEGG" id="snep:Enr13x_46820"/>
<name>A0A518HVC6_9BACT</name>
<reference evidence="1 2" key="1">
    <citation type="submission" date="2019-03" db="EMBL/GenBank/DDBJ databases">
        <title>Deep-cultivation of Planctomycetes and their phenomic and genomic characterization uncovers novel biology.</title>
        <authorList>
            <person name="Wiegand S."/>
            <person name="Jogler M."/>
            <person name="Boedeker C."/>
            <person name="Pinto D."/>
            <person name="Vollmers J."/>
            <person name="Rivas-Marin E."/>
            <person name="Kohn T."/>
            <person name="Peeters S.H."/>
            <person name="Heuer A."/>
            <person name="Rast P."/>
            <person name="Oberbeckmann S."/>
            <person name="Bunk B."/>
            <person name="Jeske O."/>
            <person name="Meyerdierks A."/>
            <person name="Storesund J.E."/>
            <person name="Kallscheuer N."/>
            <person name="Luecker S."/>
            <person name="Lage O.M."/>
            <person name="Pohl T."/>
            <person name="Merkel B.J."/>
            <person name="Hornburger P."/>
            <person name="Mueller R.-W."/>
            <person name="Bruemmer F."/>
            <person name="Labrenz M."/>
            <person name="Spormann A.M."/>
            <person name="Op den Camp H."/>
            <person name="Overmann J."/>
            <person name="Amann R."/>
            <person name="Jetten M.S.M."/>
            <person name="Mascher T."/>
            <person name="Medema M.H."/>
            <person name="Devos D.P."/>
            <person name="Kaster A.-K."/>
            <person name="Ovreas L."/>
            <person name="Rohde M."/>
            <person name="Galperin M.Y."/>
            <person name="Jogler C."/>
        </authorList>
    </citation>
    <scope>NUCLEOTIDE SEQUENCE [LARGE SCALE GENOMIC DNA]</scope>
    <source>
        <strain evidence="1 2">Enr13</strain>
    </source>
</reference>
<sequence length="69" mass="7358">MPKPPMPDLNEPTDGRAYPRMKSSLGSVGTPCHPWVFSVAVIPGMHSMPYAPVVTPGGAWAAQNRPVLC</sequence>
<dbReference type="Proteomes" id="UP000319004">
    <property type="component" value="Chromosome"/>
</dbReference>
<evidence type="ECO:0000313" key="1">
    <source>
        <dbReference type="EMBL" id="QDV44811.1"/>
    </source>
</evidence>
<gene>
    <name evidence="1" type="ORF">Enr13x_46820</name>
</gene>